<dbReference type="PANTHER" id="PTHR12878:SF0">
    <property type="entry name" value="NADH DEHYDROGENASE [UBIQUINONE] 1 ALPHA SUBCOMPLEX SUBUNIT 2"/>
    <property type="match status" value="1"/>
</dbReference>
<comment type="subcellular location">
    <subcellularLocation>
        <location evidence="2">Mitochondrion inner membrane</location>
        <topology evidence="2">Peripheral membrane protein</topology>
        <orientation evidence="2">Matrix side</orientation>
    </subcellularLocation>
</comment>
<reference evidence="11" key="1">
    <citation type="submission" date="2020-05" db="EMBL/GenBank/DDBJ databases">
        <title>Phylogenomic resolution of chytrid fungi.</title>
        <authorList>
            <person name="Stajich J.E."/>
            <person name="Amses K."/>
            <person name="Simmons R."/>
            <person name="Seto K."/>
            <person name="Myers J."/>
            <person name="Bonds A."/>
            <person name="Quandt C.A."/>
            <person name="Barry K."/>
            <person name="Liu P."/>
            <person name="Grigoriev I."/>
            <person name="Longcore J.E."/>
            <person name="James T.Y."/>
        </authorList>
    </citation>
    <scope>NUCLEOTIDE SEQUENCE</scope>
    <source>
        <strain evidence="11">JEL0379</strain>
    </source>
</reference>
<protein>
    <submittedName>
        <fullName evidence="11">Ndufa2, NADH:ubiquinone oxidoreductase 10.5kD subunit</fullName>
    </submittedName>
</protein>
<name>A0AAD5TMB7_9FUNG</name>
<evidence type="ECO:0000313" key="11">
    <source>
        <dbReference type="EMBL" id="KAJ3180055.1"/>
    </source>
</evidence>
<dbReference type="Pfam" id="PF05047">
    <property type="entry name" value="L51_S25_CI-B8"/>
    <property type="match status" value="1"/>
</dbReference>
<sequence>MSSSWRPLLQKNLKELRIHLSQTRPGSQGTREFILKEYAALKAANPTFPILVREAHDVDARAFARYAFGQERKVSLENLSEAEVASRIQSLAESRPSSTER</sequence>
<evidence type="ECO:0000256" key="1">
    <source>
        <dbReference type="ARBA" id="ARBA00003195"/>
    </source>
</evidence>
<dbReference type="Proteomes" id="UP001212152">
    <property type="component" value="Unassembled WGS sequence"/>
</dbReference>
<dbReference type="EMBL" id="JADGJQ010000018">
    <property type="protein sequence ID" value="KAJ3180055.1"/>
    <property type="molecule type" value="Genomic_DNA"/>
</dbReference>
<evidence type="ECO:0000256" key="3">
    <source>
        <dbReference type="ARBA" id="ARBA00008939"/>
    </source>
</evidence>
<keyword evidence="9" id="KW-0472">Membrane</keyword>
<dbReference type="InterPro" id="IPR016464">
    <property type="entry name" value="NADH_Ub_cplx-1_asu_su-2"/>
</dbReference>
<evidence type="ECO:0000256" key="9">
    <source>
        <dbReference type="ARBA" id="ARBA00023136"/>
    </source>
</evidence>
<comment type="caution">
    <text evidence="11">The sequence shown here is derived from an EMBL/GenBank/DDBJ whole genome shotgun (WGS) entry which is preliminary data.</text>
</comment>
<dbReference type="InterPro" id="IPR036249">
    <property type="entry name" value="Thioredoxin-like_sf"/>
</dbReference>
<dbReference type="PIRSF" id="PIRSF005822">
    <property type="entry name" value="NDUA2"/>
    <property type="match status" value="1"/>
</dbReference>
<feature type="domain" description="Ribosomal protein/NADH dehydrogenase" evidence="10">
    <location>
        <begin position="22"/>
        <end position="95"/>
    </location>
</feature>
<evidence type="ECO:0000256" key="6">
    <source>
        <dbReference type="ARBA" id="ARBA00022792"/>
    </source>
</evidence>
<comment type="function">
    <text evidence="1">Accessory subunit of the mitochondrial membrane respiratory chain NADH dehydrogenase (Complex I), that is believed not to be involved in catalysis. Complex I functions in the transfer of electrons from NADH to the respiratory chain. The immediate electron acceptor for the enzyme is believed to be ubiquinone.</text>
</comment>
<keyword evidence="4" id="KW-0813">Transport</keyword>
<evidence type="ECO:0000256" key="4">
    <source>
        <dbReference type="ARBA" id="ARBA00022448"/>
    </source>
</evidence>
<evidence type="ECO:0000256" key="5">
    <source>
        <dbReference type="ARBA" id="ARBA00022660"/>
    </source>
</evidence>
<dbReference type="GO" id="GO:0005743">
    <property type="term" value="C:mitochondrial inner membrane"/>
    <property type="evidence" value="ECO:0007669"/>
    <property type="project" value="UniProtKB-SubCell"/>
</dbReference>
<dbReference type="Gene3D" id="3.40.30.10">
    <property type="entry name" value="Glutaredoxin"/>
    <property type="match status" value="1"/>
</dbReference>
<keyword evidence="7" id="KW-0249">Electron transport</keyword>
<comment type="similarity">
    <text evidence="3">Belongs to the complex I NDUFA2 subunit family.</text>
</comment>
<dbReference type="InterPro" id="IPR007741">
    <property type="entry name" value="Ribosomal_mL43/mS25/NADH_DH"/>
</dbReference>
<keyword evidence="8" id="KW-0496">Mitochondrion</keyword>
<keyword evidence="12" id="KW-1185">Reference proteome</keyword>
<proteinExistence type="inferred from homology"/>
<evidence type="ECO:0000256" key="8">
    <source>
        <dbReference type="ARBA" id="ARBA00023128"/>
    </source>
</evidence>
<organism evidence="11 12">
    <name type="scientific">Geranomyces variabilis</name>
    <dbReference type="NCBI Taxonomy" id="109894"/>
    <lineage>
        <taxon>Eukaryota</taxon>
        <taxon>Fungi</taxon>
        <taxon>Fungi incertae sedis</taxon>
        <taxon>Chytridiomycota</taxon>
        <taxon>Chytridiomycota incertae sedis</taxon>
        <taxon>Chytridiomycetes</taxon>
        <taxon>Spizellomycetales</taxon>
        <taxon>Powellomycetaceae</taxon>
        <taxon>Geranomyces</taxon>
    </lineage>
</organism>
<evidence type="ECO:0000259" key="10">
    <source>
        <dbReference type="SMART" id="SM00916"/>
    </source>
</evidence>
<evidence type="ECO:0000256" key="7">
    <source>
        <dbReference type="ARBA" id="ARBA00022982"/>
    </source>
</evidence>
<dbReference type="PANTHER" id="PTHR12878">
    <property type="entry name" value="NADH-UBIQUINONE OXIDOREDUCTASE B8 SUBUNIT"/>
    <property type="match status" value="1"/>
</dbReference>
<dbReference type="SUPFAM" id="SSF52833">
    <property type="entry name" value="Thioredoxin-like"/>
    <property type="match status" value="1"/>
</dbReference>
<accession>A0AAD5TMB7</accession>
<dbReference type="AlphaFoldDB" id="A0AAD5TMB7"/>
<evidence type="ECO:0000256" key="2">
    <source>
        <dbReference type="ARBA" id="ARBA00004443"/>
    </source>
</evidence>
<dbReference type="SMART" id="SM00916">
    <property type="entry name" value="L51_S25_CI-B8"/>
    <property type="match status" value="1"/>
</dbReference>
<gene>
    <name evidence="11" type="primary">NDUFA2</name>
    <name evidence="11" type="ORF">HDU87_002278</name>
</gene>
<evidence type="ECO:0000313" key="12">
    <source>
        <dbReference type="Proteomes" id="UP001212152"/>
    </source>
</evidence>
<keyword evidence="6" id="KW-0999">Mitochondrion inner membrane</keyword>
<keyword evidence="5" id="KW-0679">Respiratory chain</keyword>